<keyword evidence="4" id="KW-1185">Reference proteome</keyword>
<evidence type="ECO:0000259" key="1">
    <source>
        <dbReference type="Pfam" id="PF00534"/>
    </source>
</evidence>
<proteinExistence type="predicted"/>
<evidence type="ECO:0000313" key="4">
    <source>
        <dbReference type="Proteomes" id="UP000199532"/>
    </source>
</evidence>
<dbReference type="Proteomes" id="UP000199532">
    <property type="component" value="Unassembled WGS sequence"/>
</dbReference>
<keyword evidence="3" id="KW-0808">Transferase</keyword>
<dbReference type="SUPFAM" id="SSF53756">
    <property type="entry name" value="UDP-Glycosyltransferase/glycogen phosphorylase"/>
    <property type="match status" value="1"/>
</dbReference>
<dbReference type="InterPro" id="IPR028098">
    <property type="entry name" value="Glyco_trans_4-like_N"/>
</dbReference>
<dbReference type="RefSeq" id="WP_090337890.1">
    <property type="nucleotide sequence ID" value="NZ_FNXY01000006.1"/>
</dbReference>
<feature type="domain" description="Glycosyl transferase family 1" evidence="1">
    <location>
        <begin position="187"/>
        <end position="323"/>
    </location>
</feature>
<organism evidence="3 4">
    <name type="scientific">Dyadobacter koreensis</name>
    <dbReference type="NCBI Taxonomy" id="408657"/>
    <lineage>
        <taxon>Bacteria</taxon>
        <taxon>Pseudomonadati</taxon>
        <taxon>Bacteroidota</taxon>
        <taxon>Cytophagia</taxon>
        <taxon>Cytophagales</taxon>
        <taxon>Spirosomataceae</taxon>
        <taxon>Dyadobacter</taxon>
    </lineage>
</organism>
<dbReference type="AlphaFoldDB" id="A0A1H6XCB9"/>
<evidence type="ECO:0000259" key="2">
    <source>
        <dbReference type="Pfam" id="PF13439"/>
    </source>
</evidence>
<evidence type="ECO:0000313" key="3">
    <source>
        <dbReference type="EMBL" id="SEJ26768.1"/>
    </source>
</evidence>
<dbReference type="EMBL" id="FNXY01000006">
    <property type="protein sequence ID" value="SEJ26768.1"/>
    <property type="molecule type" value="Genomic_DNA"/>
</dbReference>
<reference evidence="3 4" key="1">
    <citation type="submission" date="2016-10" db="EMBL/GenBank/DDBJ databases">
        <authorList>
            <person name="de Groot N.N."/>
        </authorList>
    </citation>
    <scope>NUCLEOTIDE SEQUENCE [LARGE SCALE GENOMIC DNA]</scope>
    <source>
        <strain evidence="3 4">DSM 19938</strain>
    </source>
</reference>
<protein>
    <submittedName>
        <fullName evidence="3">Glycosyltransferase involved in cell wall bisynthesis</fullName>
    </submittedName>
</protein>
<dbReference type="PANTHER" id="PTHR12526">
    <property type="entry name" value="GLYCOSYLTRANSFERASE"/>
    <property type="match status" value="1"/>
</dbReference>
<dbReference type="InterPro" id="IPR001296">
    <property type="entry name" value="Glyco_trans_1"/>
</dbReference>
<sequence length="365" mass="40693">MKIGIIAHLKYPISKPFMGGLEAFTYDICQRLLSRGHDVLLYACAGSDPILNVRPILCAEDYHPITSSQFTSHQLSTEYISTHHAYVEMMQDIDKDELDVIFNNSLNYVPIMMSELVKAPMVTVLHTPPIFELKNAIRLEQNSGRIKYVSVSQTNAENWKDYAPNCEVILNGVDLAAWKFYPENDGGYVMWFGRIHPDKGLHLAIEAAKLAGKKLKVAGAISDQYYYETQILPRLDDSIELLGVCDHKKLNGLIGNAIVSLITPCWNEPFGLVVAESLACGTPVAGISKGALPNLLDGLTGKLCSGNDVQELADCILQAEKLDRYECRSRAERLFDVEKMVDAYEALFIKKAFEATRTKIKENVS</sequence>
<dbReference type="GO" id="GO:0016757">
    <property type="term" value="F:glycosyltransferase activity"/>
    <property type="evidence" value="ECO:0007669"/>
    <property type="project" value="InterPro"/>
</dbReference>
<dbReference type="OrthoDB" id="9801573at2"/>
<dbReference type="STRING" id="408657.SAMN04487995_3861"/>
<dbReference type="Gene3D" id="3.40.50.2000">
    <property type="entry name" value="Glycogen Phosphorylase B"/>
    <property type="match status" value="2"/>
</dbReference>
<dbReference type="Pfam" id="PF13439">
    <property type="entry name" value="Glyco_transf_4"/>
    <property type="match status" value="1"/>
</dbReference>
<dbReference type="Pfam" id="PF00534">
    <property type="entry name" value="Glycos_transf_1"/>
    <property type="match status" value="1"/>
</dbReference>
<feature type="domain" description="Glycosyltransferase subfamily 4-like N-terminal" evidence="2">
    <location>
        <begin position="18"/>
        <end position="176"/>
    </location>
</feature>
<dbReference type="CDD" id="cd03802">
    <property type="entry name" value="GT4_AviGT4-like"/>
    <property type="match status" value="1"/>
</dbReference>
<name>A0A1H6XCB9_9BACT</name>
<gene>
    <name evidence="3" type="ORF">SAMN04487995_3861</name>
</gene>
<dbReference type="PANTHER" id="PTHR12526:SF595">
    <property type="entry name" value="BLL5217 PROTEIN"/>
    <property type="match status" value="1"/>
</dbReference>
<accession>A0A1H6XCB9</accession>